<comment type="caution">
    <text evidence="1">The sequence shown here is derived from an EMBL/GenBank/DDBJ whole genome shotgun (WGS) entry which is preliminary data.</text>
</comment>
<organism evidence="1 2">
    <name type="scientific">Pyrus ussuriensis x Pyrus communis</name>
    <dbReference type="NCBI Taxonomy" id="2448454"/>
    <lineage>
        <taxon>Eukaryota</taxon>
        <taxon>Viridiplantae</taxon>
        <taxon>Streptophyta</taxon>
        <taxon>Embryophyta</taxon>
        <taxon>Tracheophyta</taxon>
        <taxon>Spermatophyta</taxon>
        <taxon>Magnoliopsida</taxon>
        <taxon>eudicotyledons</taxon>
        <taxon>Gunneridae</taxon>
        <taxon>Pentapetalae</taxon>
        <taxon>rosids</taxon>
        <taxon>fabids</taxon>
        <taxon>Rosales</taxon>
        <taxon>Rosaceae</taxon>
        <taxon>Amygdaloideae</taxon>
        <taxon>Maleae</taxon>
        <taxon>Pyrus</taxon>
    </lineage>
</organism>
<protein>
    <submittedName>
        <fullName evidence="1">Mitogen-activated protein kinase kinase kinase 1-like</fullName>
    </submittedName>
</protein>
<reference evidence="1 2" key="3">
    <citation type="submission" date="2019-11" db="EMBL/GenBank/DDBJ databases">
        <title>A de novo genome assembly of a pear dwarfing rootstock.</title>
        <authorList>
            <person name="Wang F."/>
            <person name="Wang J."/>
            <person name="Li S."/>
            <person name="Zhang Y."/>
            <person name="Fang M."/>
            <person name="Ma L."/>
            <person name="Zhao Y."/>
            <person name="Jiang S."/>
        </authorList>
    </citation>
    <scope>NUCLEOTIDE SEQUENCE [LARGE SCALE GENOMIC DNA]</scope>
    <source>
        <strain evidence="1">S2</strain>
        <tissue evidence="1">Leaf</tissue>
    </source>
</reference>
<evidence type="ECO:0000313" key="1">
    <source>
        <dbReference type="EMBL" id="KAB2627815.1"/>
    </source>
</evidence>
<dbReference type="AlphaFoldDB" id="A0A5N5HJ02"/>
<evidence type="ECO:0000313" key="2">
    <source>
        <dbReference type="Proteomes" id="UP000327157"/>
    </source>
</evidence>
<sequence>MMMILIAEARARGHAGVLGLPHCDCDGEVFRAEKAKAAADEVEFAINASDAEAGPNGKMSKKRHFEAKWSSFGHGLDSFTMEQRGWMKLKSRRARKGYKSGG</sequence>
<accession>A0A5N5HJ02</accession>
<dbReference type="Proteomes" id="UP000327157">
    <property type="component" value="Chromosome 8"/>
</dbReference>
<keyword evidence="2" id="KW-1185">Reference proteome</keyword>
<keyword evidence="1" id="KW-0418">Kinase</keyword>
<keyword evidence="1" id="KW-0808">Transferase</keyword>
<dbReference type="GO" id="GO:0016301">
    <property type="term" value="F:kinase activity"/>
    <property type="evidence" value="ECO:0007669"/>
    <property type="project" value="UniProtKB-KW"/>
</dbReference>
<reference evidence="1 2" key="1">
    <citation type="submission" date="2019-09" db="EMBL/GenBank/DDBJ databases">
        <authorList>
            <person name="Ou C."/>
        </authorList>
    </citation>
    <scope>NUCLEOTIDE SEQUENCE [LARGE SCALE GENOMIC DNA]</scope>
    <source>
        <strain evidence="1">S2</strain>
        <tissue evidence="1">Leaf</tissue>
    </source>
</reference>
<proteinExistence type="predicted"/>
<reference evidence="2" key="2">
    <citation type="submission" date="2019-10" db="EMBL/GenBank/DDBJ databases">
        <title>A de novo genome assembly of a pear dwarfing rootstock.</title>
        <authorList>
            <person name="Wang F."/>
            <person name="Wang J."/>
            <person name="Li S."/>
            <person name="Zhang Y."/>
            <person name="Fang M."/>
            <person name="Ma L."/>
            <person name="Zhao Y."/>
            <person name="Jiang S."/>
        </authorList>
    </citation>
    <scope>NUCLEOTIDE SEQUENCE [LARGE SCALE GENOMIC DNA]</scope>
</reference>
<name>A0A5N5HJ02_9ROSA</name>
<dbReference type="EMBL" id="SMOL01000148">
    <property type="protein sequence ID" value="KAB2627815.1"/>
    <property type="molecule type" value="Genomic_DNA"/>
</dbReference>
<gene>
    <name evidence="1" type="ORF">D8674_032610</name>
</gene>